<feature type="binding site" evidence="13">
    <location>
        <position position="436"/>
    </location>
    <ligand>
        <name>Zn(2+)</name>
        <dbReference type="ChEBI" id="CHEBI:29105"/>
        <label>1</label>
    </ligand>
</feature>
<feature type="region of interest" description="Disordered" evidence="16">
    <location>
        <begin position="178"/>
        <end position="401"/>
    </location>
</feature>
<dbReference type="InterPro" id="IPR001965">
    <property type="entry name" value="Znf_PHD"/>
</dbReference>
<dbReference type="GO" id="GO:0006325">
    <property type="term" value="P:chromatin organization"/>
    <property type="evidence" value="ECO:0007669"/>
    <property type="project" value="UniProtKB-KW"/>
</dbReference>
<evidence type="ECO:0000256" key="11">
    <source>
        <dbReference type="ARBA" id="ARBA00023306"/>
    </source>
</evidence>
<dbReference type="eggNOG" id="KOG1973">
    <property type="taxonomic scope" value="Eukaryota"/>
</dbReference>
<name>U1I0U1_ENDPU</name>
<comment type="function">
    <text evidence="15">Component of an histone acetyltransferase complex.</text>
</comment>
<dbReference type="RefSeq" id="XP_007785815.1">
    <property type="nucleotide sequence ID" value="XM_007787625.1"/>
</dbReference>
<keyword evidence="7 15" id="KW-0156">Chromatin regulator</keyword>
<keyword evidence="5 14" id="KW-0863">Zinc-finger</keyword>
<evidence type="ECO:0000256" key="9">
    <source>
        <dbReference type="ARBA" id="ARBA00023242"/>
    </source>
</evidence>
<organism evidence="18 19">
    <name type="scientific">Endocarpon pusillum (strain Z07020 / HMAS-L-300199)</name>
    <name type="common">Lichen-forming fungus</name>
    <dbReference type="NCBI Taxonomy" id="1263415"/>
    <lineage>
        <taxon>Eukaryota</taxon>
        <taxon>Fungi</taxon>
        <taxon>Dikarya</taxon>
        <taxon>Ascomycota</taxon>
        <taxon>Pezizomycotina</taxon>
        <taxon>Eurotiomycetes</taxon>
        <taxon>Chaetothyriomycetidae</taxon>
        <taxon>Verrucariales</taxon>
        <taxon>Verrucariaceae</taxon>
        <taxon>Endocarpon</taxon>
    </lineage>
</organism>
<keyword evidence="6 13" id="KW-0862">Zinc</keyword>
<feature type="binding site" evidence="13">
    <location>
        <position position="451"/>
    </location>
    <ligand>
        <name>Zn(2+)</name>
        <dbReference type="ChEBI" id="CHEBI:29105"/>
        <label>2</label>
    </ligand>
</feature>
<gene>
    <name evidence="18" type="ORF">EPUS_07635</name>
</gene>
<dbReference type="GO" id="GO:0005634">
    <property type="term" value="C:nucleus"/>
    <property type="evidence" value="ECO:0007669"/>
    <property type="project" value="UniProtKB-SubCell"/>
</dbReference>
<dbReference type="OrthoDB" id="2505961at2759"/>
<dbReference type="InterPro" id="IPR024610">
    <property type="entry name" value="ING_N_histone-binding"/>
</dbReference>
<feature type="compositionally biased region" description="Acidic residues" evidence="16">
    <location>
        <begin position="382"/>
        <end position="401"/>
    </location>
</feature>
<reference evidence="19" key="1">
    <citation type="journal article" date="2014" name="BMC Genomics">
        <title>Genome characteristics reveal the impact of lichenization on lichen-forming fungus Endocarpon pusillum Hedwig (Verrucariales, Ascomycota).</title>
        <authorList>
            <person name="Wang Y.-Y."/>
            <person name="Liu B."/>
            <person name="Zhang X.-Y."/>
            <person name="Zhou Q.-M."/>
            <person name="Zhang T."/>
            <person name="Li H."/>
            <person name="Yu Y.-F."/>
            <person name="Zhang X.-L."/>
            <person name="Hao X.-Y."/>
            <person name="Wang M."/>
            <person name="Wang L."/>
            <person name="Wei J.-C."/>
        </authorList>
    </citation>
    <scope>NUCLEOTIDE SEQUENCE [LARGE SCALE GENOMIC DNA]</scope>
    <source>
        <strain evidence="19">Z07020 / HMAS-L-300199</strain>
    </source>
</reference>
<dbReference type="Gene3D" id="3.30.40.10">
    <property type="entry name" value="Zinc/RING finger domain, C3HC4 (zinc finger)"/>
    <property type="match status" value="1"/>
</dbReference>
<dbReference type="GO" id="GO:0006281">
    <property type="term" value="P:DNA repair"/>
    <property type="evidence" value="ECO:0007669"/>
    <property type="project" value="UniProtKB-KW"/>
</dbReference>
<dbReference type="PANTHER" id="PTHR10333:SF100">
    <property type="entry name" value="CHROMATIN MODIFICATION-RELATED PROTEIN YNG2"/>
    <property type="match status" value="1"/>
</dbReference>
<evidence type="ECO:0000256" key="1">
    <source>
        <dbReference type="ARBA" id="ARBA00004123"/>
    </source>
</evidence>
<feature type="compositionally biased region" description="Polar residues" evidence="16">
    <location>
        <begin position="253"/>
        <end position="263"/>
    </location>
</feature>
<dbReference type="GeneID" id="19242516"/>
<keyword evidence="4" id="KW-0227">DNA damage</keyword>
<comment type="domain">
    <text evidence="15">The PHD-type zinc finger mediates the binding to H3K4me3.</text>
</comment>
<dbReference type="SMART" id="SM00249">
    <property type="entry name" value="PHD"/>
    <property type="match status" value="1"/>
</dbReference>
<feature type="domain" description="PHD-type" evidence="17">
    <location>
        <begin position="406"/>
        <end position="457"/>
    </location>
</feature>
<feature type="binding site" evidence="13">
    <location>
        <position position="427"/>
    </location>
    <ligand>
        <name>Zn(2+)</name>
        <dbReference type="ChEBI" id="CHEBI:29105"/>
        <label>2</label>
    </ligand>
</feature>
<evidence type="ECO:0000256" key="5">
    <source>
        <dbReference type="ARBA" id="ARBA00022771"/>
    </source>
</evidence>
<dbReference type="OMA" id="YEWFHWK"/>
<dbReference type="GO" id="GO:0006355">
    <property type="term" value="P:regulation of DNA-templated transcription"/>
    <property type="evidence" value="ECO:0007669"/>
    <property type="project" value="TreeGrafter"/>
</dbReference>
<evidence type="ECO:0000259" key="17">
    <source>
        <dbReference type="PROSITE" id="PS50016"/>
    </source>
</evidence>
<dbReference type="PROSITE" id="PS01359">
    <property type="entry name" value="ZF_PHD_1"/>
    <property type="match status" value="1"/>
</dbReference>
<feature type="compositionally biased region" description="Low complexity" evidence="16">
    <location>
        <begin position="219"/>
        <end position="238"/>
    </location>
</feature>
<dbReference type="EMBL" id="KE720688">
    <property type="protein sequence ID" value="ERF76845.1"/>
    <property type="molecule type" value="Genomic_DNA"/>
</dbReference>
<dbReference type="Proteomes" id="UP000019373">
    <property type="component" value="Unassembled WGS sequence"/>
</dbReference>
<evidence type="ECO:0000256" key="4">
    <source>
        <dbReference type="ARBA" id="ARBA00022763"/>
    </source>
</evidence>
<dbReference type="InterPro" id="IPR011011">
    <property type="entry name" value="Znf_FYVE_PHD"/>
</dbReference>
<keyword evidence="10" id="KW-0469">Meiosis</keyword>
<dbReference type="InterPro" id="IPR013083">
    <property type="entry name" value="Znf_RING/FYVE/PHD"/>
</dbReference>
<evidence type="ECO:0000256" key="13">
    <source>
        <dbReference type="PIRSR" id="PIRSR628651-51"/>
    </source>
</evidence>
<keyword evidence="8" id="KW-0234">DNA repair</keyword>
<keyword evidence="9 15" id="KW-0539">Nucleus</keyword>
<evidence type="ECO:0000256" key="10">
    <source>
        <dbReference type="ARBA" id="ARBA00023254"/>
    </source>
</evidence>
<comment type="similarity">
    <text evidence="2 15">Belongs to the ING family.</text>
</comment>
<keyword evidence="19" id="KW-1185">Reference proteome</keyword>
<dbReference type="GO" id="GO:0051321">
    <property type="term" value="P:meiotic cell cycle"/>
    <property type="evidence" value="ECO:0007669"/>
    <property type="project" value="UniProtKB-KW"/>
</dbReference>
<dbReference type="InterPro" id="IPR019787">
    <property type="entry name" value="Znf_PHD-finger"/>
</dbReference>
<keyword evidence="11" id="KW-0131">Cell cycle</keyword>
<dbReference type="GO" id="GO:0008270">
    <property type="term" value="F:zinc ion binding"/>
    <property type="evidence" value="ECO:0007669"/>
    <property type="project" value="UniProtKB-KW"/>
</dbReference>
<comment type="subunit">
    <text evidence="15">Component of an histone acetyltransferase complex. Interacts with H3K4me3 and to a lesser extent with H3K4me2.</text>
</comment>
<dbReference type="AlphaFoldDB" id="U1I0U1"/>
<evidence type="ECO:0000256" key="3">
    <source>
        <dbReference type="ARBA" id="ARBA00022723"/>
    </source>
</evidence>
<evidence type="ECO:0000256" key="12">
    <source>
        <dbReference type="ARBA" id="ARBA00037044"/>
    </source>
</evidence>
<feature type="compositionally biased region" description="Low complexity" evidence="16">
    <location>
        <begin position="189"/>
        <end position="203"/>
    </location>
</feature>
<evidence type="ECO:0000256" key="8">
    <source>
        <dbReference type="ARBA" id="ARBA00023204"/>
    </source>
</evidence>
<dbReference type="PROSITE" id="PS50016">
    <property type="entry name" value="ZF_PHD_2"/>
    <property type="match status" value="1"/>
</dbReference>
<dbReference type="Gene3D" id="6.10.140.1740">
    <property type="match status" value="1"/>
</dbReference>
<feature type="compositionally biased region" description="Low complexity" evidence="16">
    <location>
        <begin position="350"/>
        <end position="363"/>
    </location>
</feature>
<comment type="function">
    <text evidence="12">Component of the NuA4 histone acetyltransferase complex which is involved in transcriptional activation of selected genes principally by acetylation of nucleosomal histone H4 and H2A. The NuA4 complex is also involved in DNA repair. Involved in cell cycle progression and meiosis.</text>
</comment>
<comment type="subcellular location">
    <subcellularLocation>
        <location evidence="1 15">Nucleus</location>
    </subcellularLocation>
</comment>
<protein>
    <recommendedName>
        <fullName evidence="15">Chromatin modification-related protein</fullName>
    </recommendedName>
</protein>
<dbReference type="Pfam" id="PF12998">
    <property type="entry name" value="ING"/>
    <property type="match status" value="1"/>
</dbReference>
<dbReference type="CDD" id="cd15505">
    <property type="entry name" value="PHD_ING"/>
    <property type="match status" value="1"/>
</dbReference>
<evidence type="ECO:0000313" key="19">
    <source>
        <dbReference type="Proteomes" id="UP000019373"/>
    </source>
</evidence>
<evidence type="ECO:0000256" key="16">
    <source>
        <dbReference type="SAM" id="MobiDB-lite"/>
    </source>
</evidence>
<feature type="binding site" evidence="13">
    <location>
        <position position="433"/>
    </location>
    <ligand>
        <name>Zn(2+)</name>
        <dbReference type="ChEBI" id="CHEBI:29105"/>
        <label>1</label>
    </ligand>
</feature>
<proteinExistence type="inferred from homology"/>
<feature type="binding site" evidence="13">
    <location>
        <position position="411"/>
    </location>
    <ligand>
        <name>Zn(2+)</name>
        <dbReference type="ChEBI" id="CHEBI:29105"/>
        <label>1</label>
    </ligand>
</feature>
<dbReference type="SUPFAM" id="SSF57903">
    <property type="entry name" value="FYVE/PHD zinc finger"/>
    <property type="match status" value="1"/>
</dbReference>
<evidence type="ECO:0000256" key="7">
    <source>
        <dbReference type="ARBA" id="ARBA00022853"/>
    </source>
</evidence>
<evidence type="ECO:0000256" key="15">
    <source>
        <dbReference type="RuleBase" id="RU361213"/>
    </source>
</evidence>
<dbReference type="CDD" id="cd16858">
    <property type="entry name" value="ING_ING3_Yng2p"/>
    <property type="match status" value="1"/>
</dbReference>
<dbReference type="InterPro" id="IPR019786">
    <property type="entry name" value="Zinc_finger_PHD-type_CS"/>
</dbReference>
<dbReference type="GO" id="GO:0035267">
    <property type="term" value="C:NuA4 histone acetyltransferase complex"/>
    <property type="evidence" value="ECO:0007669"/>
    <property type="project" value="TreeGrafter"/>
</dbReference>
<dbReference type="SMART" id="SM01408">
    <property type="entry name" value="ING"/>
    <property type="match status" value="1"/>
</dbReference>
<feature type="binding site" evidence="13">
    <location>
        <position position="454"/>
    </location>
    <ligand>
        <name>Zn(2+)</name>
        <dbReference type="ChEBI" id="CHEBI:29105"/>
        <label>2</label>
    </ligand>
</feature>
<feature type="compositionally biased region" description="Basic residues" evidence="16">
    <location>
        <begin position="315"/>
        <end position="330"/>
    </location>
</feature>
<evidence type="ECO:0000256" key="14">
    <source>
        <dbReference type="PROSITE-ProRule" id="PRU00146"/>
    </source>
</evidence>
<dbReference type="InterPro" id="IPR028651">
    <property type="entry name" value="ING_fam"/>
</dbReference>
<evidence type="ECO:0000256" key="2">
    <source>
        <dbReference type="ARBA" id="ARBA00010210"/>
    </source>
</evidence>
<evidence type="ECO:0000256" key="6">
    <source>
        <dbReference type="ARBA" id="ARBA00022833"/>
    </source>
</evidence>
<dbReference type="HOGENOM" id="CLU_031900_7_0_1"/>
<dbReference type="PANTHER" id="PTHR10333">
    <property type="entry name" value="INHIBITOR OF GROWTH PROTEIN"/>
    <property type="match status" value="1"/>
</dbReference>
<evidence type="ECO:0000313" key="18">
    <source>
        <dbReference type="EMBL" id="ERF76845.1"/>
    </source>
</evidence>
<feature type="binding site" evidence="13">
    <location>
        <position position="422"/>
    </location>
    <ligand>
        <name>Zn(2+)</name>
        <dbReference type="ChEBI" id="CHEBI:29105"/>
        <label>2</label>
    </ligand>
</feature>
<keyword evidence="3 13" id="KW-0479">Metal-binding</keyword>
<accession>U1I0U1</accession>
<feature type="binding site" evidence="13">
    <location>
        <position position="409"/>
    </location>
    <ligand>
        <name>Zn(2+)</name>
        <dbReference type="ChEBI" id="CHEBI:29105"/>
        <label>1</label>
    </ligand>
</feature>
<sequence>MTGSEDPATVLEQFMHDAANLPAEICHMMEEIQAKDREVQKYQSAINAKDGSLQKHLKLNGSLNAHPKEKEYADTILKNYDLCQEIQNQKIALSDKACVLLDRQVKLLDMKIRELQNDGQLLDGPPIPSIFNRKAAHPDSSRGFFAEVNPQAHQPLQTTSGNATAGSLHSNLTAHRLNPQHHLSPSVPASASRLSQLSASATSHFHPRNSAPTTPAPGAHQLQQQASSQRQRESSAGAIDHKKRRLNLGALPAQSSTLRQSSLGPGTPKAGTPTGGTGRAGSAGPRSAVGQSAAAKKSAGLVKKLVPHHQQISKLKGKPSKRLGGTKRKGMSPSVRSRNNTGDEDDSVLSSADPSDTDASTTTRSRRGTGARTSTTNKSAASEDEEDVDVEMGEGEEVEEEQEDDRKYCFCQRVSFGEMVGCENDKCPYEWFHLGCVGLKEAPKDQDVWYCPECRPKFTGTGRK</sequence>